<feature type="region of interest" description="Disordered" evidence="2">
    <location>
        <begin position="116"/>
        <end position="135"/>
    </location>
</feature>
<evidence type="ECO:0000259" key="4">
    <source>
        <dbReference type="PROSITE" id="PS51676"/>
    </source>
</evidence>
<feature type="region of interest" description="Disordered" evidence="2">
    <location>
        <begin position="1"/>
        <end position="62"/>
    </location>
</feature>
<organism evidence="5 6">
    <name type="scientific">Tetracentron sinense</name>
    <name type="common">Spur-leaf</name>
    <dbReference type="NCBI Taxonomy" id="13715"/>
    <lineage>
        <taxon>Eukaryota</taxon>
        <taxon>Viridiplantae</taxon>
        <taxon>Streptophyta</taxon>
        <taxon>Embryophyta</taxon>
        <taxon>Tracheophyta</taxon>
        <taxon>Spermatophyta</taxon>
        <taxon>Magnoliopsida</taxon>
        <taxon>Trochodendrales</taxon>
        <taxon>Trochodendraceae</taxon>
        <taxon>Tetracentron</taxon>
    </lineage>
</organism>
<feature type="compositionally biased region" description="Polar residues" evidence="2">
    <location>
        <begin position="296"/>
        <end position="306"/>
    </location>
</feature>
<feature type="region of interest" description="Disordered" evidence="2">
    <location>
        <begin position="291"/>
        <end position="364"/>
    </location>
</feature>
<feature type="domain" description="FF" evidence="4">
    <location>
        <begin position="885"/>
        <end position="940"/>
    </location>
</feature>
<feature type="region of interest" description="Disordered" evidence="2">
    <location>
        <begin position="1078"/>
        <end position="1100"/>
    </location>
</feature>
<reference evidence="5 6" key="1">
    <citation type="submission" date="2020-04" db="EMBL/GenBank/DDBJ databases">
        <title>Plant Genome Project.</title>
        <authorList>
            <person name="Zhang R.-G."/>
        </authorList>
    </citation>
    <scope>NUCLEOTIDE SEQUENCE [LARGE SCALE GENOMIC DNA]</scope>
    <source>
        <strain evidence="5">YNK0</strain>
        <tissue evidence="5">Leaf</tissue>
    </source>
</reference>
<dbReference type="Pfam" id="PF01846">
    <property type="entry name" value="FF"/>
    <property type="match status" value="4"/>
</dbReference>
<feature type="compositionally biased region" description="Pro residues" evidence="2">
    <location>
        <begin position="24"/>
        <end position="38"/>
    </location>
</feature>
<feature type="compositionally biased region" description="Basic and acidic residues" evidence="2">
    <location>
        <begin position="714"/>
        <end position="723"/>
    </location>
</feature>
<evidence type="ECO:0000256" key="2">
    <source>
        <dbReference type="SAM" id="MobiDB-lite"/>
    </source>
</evidence>
<feature type="region of interest" description="Disordered" evidence="2">
    <location>
        <begin position="1013"/>
        <end position="1034"/>
    </location>
</feature>
<proteinExistence type="predicted"/>
<evidence type="ECO:0008006" key="7">
    <source>
        <dbReference type="Google" id="ProtNLM"/>
    </source>
</evidence>
<gene>
    <name evidence="5" type="ORF">HHK36_006606</name>
</gene>
<dbReference type="InterPro" id="IPR045148">
    <property type="entry name" value="TCRG1-like"/>
</dbReference>
<feature type="region of interest" description="Disordered" evidence="2">
    <location>
        <begin position="641"/>
        <end position="660"/>
    </location>
</feature>
<dbReference type="Proteomes" id="UP000655225">
    <property type="component" value="Unassembled WGS sequence"/>
</dbReference>
<dbReference type="FunFam" id="1.10.10.440:FF:000020">
    <property type="entry name" value="Pre-mRNA-processing protein 40C"/>
    <property type="match status" value="1"/>
</dbReference>
<dbReference type="PANTHER" id="PTHR15377:SF3">
    <property type="entry name" value="WW DOMAIN-CONTAINING PROTEIN"/>
    <property type="match status" value="1"/>
</dbReference>
<dbReference type="OMA" id="AHEMGAM"/>
<name>A0A834ZJB2_TETSI</name>
<feature type="domain" description="FF" evidence="4">
    <location>
        <begin position="1056"/>
        <end position="1113"/>
    </location>
</feature>
<feature type="compositionally biased region" description="Polar residues" evidence="2">
    <location>
        <begin position="10"/>
        <end position="21"/>
    </location>
</feature>
<dbReference type="SMART" id="SM00456">
    <property type="entry name" value="WW"/>
    <property type="match status" value="2"/>
</dbReference>
<keyword evidence="6" id="KW-1185">Reference proteome</keyword>
<dbReference type="PROSITE" id="PS50020">
    <property type="entry name" value="WW_DOMAIN_2"/>
    <property type="match status" value="2"/>
</dbReference>
<dbReference type="SUPFAM" id="SSF51045">
    <property type="entry name" value="WW domain"/>
    <property type="match status" value="2"/>
</dbReference>
<feature type="domain" description="WW" evidence="3">
    <location>
        <begin position="519"/>
        <end position="552"/>
    </location>
</feature>
<dbReference type="EMBL" id="JABCRI010000004">
    <property type="protein sequence ID" value="KAF8407472.1"/>
    <property type="molecule type" value="Genomic_DNA"/>
</dbReference>
<dbReference type="PROSITE" id="PS51676">
    <property type="entry name" value="FF"/>
    <property type="match status" value="3"/>
</dbReference>
<feature type="compositionally biased region" description="Low complexity" evidence="2">
    <location>
        <begin position="308"/>
        <end position="322"/>
    </location>
</feature>
<feature type="compositionally biased region" description="Polar residues" evidence="2">
    <location>
        <begin position="680"/>
        <end position="697"/>
    </location>
</feature>
<feature type="domain" description="WW" evidence="3">
    <location>
        <begin position="577"/>
        <end position="604"/>
    </location>
</feature>
<evidence type="ECO:0000256" key="1">
    <source>
        <dbReference type="ARBA" id="ARBA00022737"/>
    </source>
</evidence>
<dbReference type="InterPro" id="IPR036020">
    <property type="entry name" value="WW_dom_sf"/>
</dbReference>
<dbReference type="Pfam" id="PF00397">
    <property type="entry name" value="WW"/>
    <property type="match status" value="2"/>
</dbReference>
<comment type="caution">
    <text evidence="5">The sequence shown here is derived from an EMBL/GenBank/DDBJ whole genome shotgun (WGS) entry which is preliminary data.</text>
</comment>
<feature type="compositionally biased region" description="Polar residues" evidence="2">
    <location>
        <begin position="52"/>
        <end position="62"/>
    </location>
</feature>
<dbReference type="Gene3D" id="2.20.70.10">
    <property type="match status" value="2"/>
</dbReference>
<dbReference type="InterPro" id="IPR002713">
    <property type="entry name" value="FF_domain"/>
</dbReference>
<dbReference type="GO" id="GO:0070063">
    <property type="term" value="F:RNA polymerase binding"/>
    <property type="evidence" value="ECO:0007669"/>
    <property type="project" value="InterPro"/>
</dbReference>
<evidence type="ECO:0000313" key="5">
    <source>
        <dbReference type="EMBL" id="KAF8407472.1"/>
    </source>
</evidence>
<dbReference type="SUPFAM" id="SSF81698">
    <property type="entry name" value="FF domain"/>
    <property type="match status" value="4"/>
</dbReference>
<dbReference type="PANTHER" id="PTHR15377">
    <property type="entry name" value="TRANSCRIPTION ELONGATION REGULATOR 1"/>
    <property type="match status" value="1"/>
</dbReference>
<feature type="domain" description="FF" evidence="4">
    <location>
        <begin position="953"/>
        <end position="1007"/>
    </location>
</feature>
<dbReference type="CDD" id="cd22265">
    <property type="entry name" value="UDM1_RNF168"/>
    <property type="match status" value="1"/>
</dbReference>
<dbReference type="GO" id="GO:0003712">
    <property type="term" value="F:transcription coregulator activity"/>
    <property type="evidence" value="ECO:0007669"/>
    <property type="project" value="TreeGrafter"/>
</dbReference>
<dbReference type="CDD" id="cd00201">
    <property type="entry name" value="WW"/>
    <property type="match status" value="2"/>
</dbReference>
<evidence type="ECO:0000259" key="3">
    <source>
        <dbReference type="PROSITE" id="PS50020"/>
    </source>
</evidence>
<dbReference type="Gene3D" id="1.10.10.440">
    <property type="entry name" value="FF domain"/>
    <property type="match status" value="4"/>
</dbReference>
<dbReference type="InterPro" id="IPR036517">
    <property type="entry name" value="FF_domain_sf"/>
</dbReference>
<accession>A0A834ZJB2</accession>
<dbReference type="SMART" id="SM00441">
    <property type="entry name" value="FF"/>
    <property type="match status" value="4"/>
</dbReference>
<feature type="compositionally biased region" description="Basic and acidic residues" evidence="2">
    <location>
        <begin position="1081"/>
        <end position="1091"/>
    </location>
</feature>
<dbReference type="InterPro" id="IPR001202">
    <property type="entry name" value="WW_dom"/>
</dbReference>
<feature type="region of interest" description="Disordered" evidence="2">
    <location>
        <begin position="240"/>
        <end position="259"/>
    </location>
</feature>
<protein>
    <recommendedName>
        <fullName evidence="7">Pre-mRNA-processing protein 40C</fullName>
    </recommendedName>
</protein>
<sequence length="1183" mass="128042">MSSPAWLPQEVQSSASGVTSQAPLGPPIAGPATAPPTPNAAHPAPVVGLPISKSSSDTASDTMQESVQAKYVTAPGYVIPTSSFSYSVLPKASTAPEITQQSSSIPVNGQVIKSNPPASAAALQPPVPGASSSTGPSFSYIISHDNVGSHSGHQFQSSTVIGSGHLQGGKTTPPTNAALLQPPVPGQPGHPNSFVRGPATQTMPPPIPSPVSVPKGAPSNASFSFNGVTGVSHLMQKDPPLNSVDSPGPKLARSGKTASGCPRQVLHQLDQYKVRFSAGSNVDTSAAVAQDARNVTPESSSSQSFPLHTHISSSSSITASTTLNLRPPTLLMPTSLSYPGLPRMPGTPGTPGPPGIDPSASFPSTVTVRPAAMDSSSSALLRSIMPSTSPVPSHPAVQQQIYPLYPSLPAMAPHPQGFWLQPPQIGGLPRPPFMPYPGVLPGTFPLAVRAMPLPSVPLPDSQPPGVTPLGPGEYPSAFVDSGHQLASSSGMQPDLPPPGIDNNTRINDLASKDRGSVNNEQIDAWTAHKTDAGAVYYYNAVTGESTYEKPSGFKGEPDKVTVQPTPVSWEKLAGTDWALVTTSDGKKYYYNTKTKVSSWQVPMEVTEMKKKQEGDTLKEHTVPVPNAKVLTEKGSAPISLSAPAVNTGGRDATALRPSGMLGSSSALDLIKKKLQDYGTPVTSSPLPASSGPTTSDLNGLGTVEATVKGLQSENSKDKLKDANGDGNLSDSSTDSEDVDSGPTKEECIIQFKEMLKERGVAPFSKWEKELPKIVFDPRFKEVGHKIGGPRVLNGEKSIQNAEPLIVMYVPRTAMQKGCCHIKGRGQTLSPLQKVHYVDDGVYPVLYNIVAAFAAAIPGYSDRRSLFEHFVRTRAEEERKEKRAAQKAALEGFKQLLEEASEEIDHKTNYQSFKKNWGNDPRFEALDRKERENLLNERVLPLKKAADEKIQAIRTAATSSFKSMLQDNGDITTSTRWYRVKDSLRNDPRYKSVKHEDREVLFNEYISELKAGEEEVERTAKAKREEQDKLKEREREMRKRKEREELEMVRVRLKVRRKEAVSSYQALLVETIKDPQASWNESKSKLEKDPQKRALNPDLDPADTEKLFREHAKILHELKSDPESKFTDAFVDFSDLYNQSCDPFLCFVDHCPNEQIAFSQEVLVPFPMESCRFSLFFNLAKALI</sequence>
<dbReference type="AlphaFoldDB" id="A0A834ZJB2"/>
<feature type="region of interest" description="Disordered" evidence="2">
    <location>
        <begin position="149"/>
        <end position="177"/>
    </location>
</feature>
<keyword evidence="1" id="KW-0677">Repeat</keyword>
<feature type="region of interest" description="Disordered" evidence="2">
    <location>
        <begin position="678"/>
        <end position="743"/>
    </location>
</feature>
<dbReference type="GO" id="GO:0005634">
    <property type="term" value="C:nucleus"/>
    <property type="evidence" value="ECO:0007669"/>
    <property type="project" value="TreeGrafter"/>
</dbReference>
<feature type="compositionally biased region" description="Polar residues" evidence="2">
    <location>
        <begin position="149"/>
        <end position="161"/>
    </location>
</feature>
<dbReference type="PROSITE" id="PS01159">
    <property type="entry name" value="WW_DOMAIN_1"/>
    <property type="match status" value="2"/>
</dbReference>
<evidence type="ECO:0000313" key="6">
    <source>
        <dbReference type="Proteomes" id="UP000655225"/>
    </source>
</evidence>
<dbReference type="OrthoDB" id="187617at2759"/>